<dbReference type="Gene3D" id="1.20.910.10">
    <property type="entry name" value="Heme oxygenase-like"/>
    <property type="match status" value="1"/>
</dbReference>
<sequence length="337" mass="36634">MIAAVTGHMNGDHPEDNLLIARAFGYPDAVSSRMVGVTGEAGVWLVADASGEREVSVPWPGGAISERPEIRREVVALYRSACEKLGVPAREEHGSASPHGAHHHGGAQRGRHAAGDAESGEKPFSTVVRESSWSDHSDSEGATFMEDIMRGKGSLQDYIDLVAQHFYMYEALEESSDRFAADPAFAPFHSRGLVRMPAIEADLAHLIGDDWRERIEAVPATAAYAARIREIAEEGWVAGLVAHHYTRYLGDLSGGQMIAKRVAKQHGLDREGIAFYDFSELGSLVDFKNEYRVALDALGAGLDDEERARMLDEVRAAYAFNTAVFIDLGKARDAVAA</sequence>
<dbReference type="InterPro" id="IPR016084">
    <property type="entry name" value="Haem_Oase-like_multi-hlx"/>
</dbReference>
<evidence type="ECO:0000256" key="6">
    <source>
        <dbReference type="ARBA" id="ARBA00023004"/>
    </source>
</evidence>
<dbReference type="EMBL" id="CP035037">
    <property type="protein sequence ID" value="QAB19298.1"/>
    <property type="molecule type" value="Genomic_DNA"/>
</dbReference>
<keyword evidence="11" id="KW-1185">Reference proteome</keyword>
<dbReference type="CDD" id="cd19165">
    <property type="entry name" value="HemeO"/>
    <property type="match status" value="1"/>
</dbReference>
<evidence type="ECO:0000256" key="3">
    <source>
        <dbReference type="ARBA" id="ARBA00022617"/>
    </source>
</evidence>
<keyword evidence="6" id="KW-0408">Iron</keyword>
<accession>A0ABX5QJK4</accession>
<dbReference type="EC" id="1.14.14.18" evidence="2"/>
<dbReference type="PRINTS" id="PR00088">
    <property type="entry name" value="HAEMOXYGNASE"/>
</dbReference>
<dbReference type="PANTHER" id="PTHR10720:SF0">
    <property type="entry name" value="HEME OXYGENASE"/>
    <property type="match status" value="1"/>
</dbReference>
<evidence type="ECO:0000256" key="1">
    <source>
        <dbReference type="ARBA" id="ARBA00006134"/>
    </source>
</evidence>
<comment type="similarity">
    <text evidence="1">Belongs to the heme oxygenase family.</text>
</comment>
<dbReference type="InterPro" id="IPR016053">
    <property type="entry name" value="Haem_Oase-like"/>
</dbReference>
<dbReference type="Gene3D" id="3.20.180.10">
    <property type="entry name" value="PNP-oxidase-like"/>
    <property type="match status" value="1"/>
</dbReference>
<evidence type="ECO:0000256" key="8">
    <source>
        <dbReference type="SAM" id="MobiDB-lite"/>
    </source>
</evidence>
<keyword evidence="4" id="KW-0479">Metal-binding</keyword>
<organism evidence="10 11">
    <name type="scientific">Leucobacter muris</name>
    <dbReference type="NCBI Taxonomy" id="1935379"/>
    <lineage>
        <taxon>Bacteria</taxon>
        <taxon>Bacillati</taxon>
        <taxon>Actinomycetota</taxon>
        <taxon>Actinomycetes</taxon>
        <taxon>Micrococcales</taxon>
        <taxon>Microbacteriaceae</taxon>
        <taxon>Leucobacter</taxon>
    </lineage>
</organism>
<proteinExistence type="inferred from homology"/>
<dbReference type="Proteomes" id="UP000285768">
    <property type="component" value="Chromosome"/>
</dbReference>
<evidence type="ECO:0000259" key="9">
    <source>
        <dbReference type="Pfam" id="PF10615"/>
    </source>
</evidence>
<dbReference type="InterPro" id="IPR019595">
    <property type="entry name" value="DUF2470"/>
</dbReference>
<evidence type="ECO:0000256" key="2">
    <source>
        <dbReference type="ARBA" id="ARBA00012360"/>
    </source>
</evidence>
<evidence type="ECO:0000256" key="4">
    <source>
        <dbReference type="ARBA" id="ARBA00022723"/>
    </source>
</evidence>
<dbReference type="InterPro" id="IPR018207">
    <property type="entry name" value="Haem_oxygenase_CS"/>
</dbReference>
<dbReference type="InterPro" id="IPR002051">
    <property type="entry name" value="Haem_Oase"/>
</dbReference>
<name>A0ABX5QJK4_9MICO</name>
<keyword evidence="5" id="KW-0560">Oxidoreductase</keyword>
<feature type="region of interest" description="Disordered" evidence="8">
    <location>
        <begin position="90"/>
        <end position="139"/>
    </location>
</feature>
<feature type="domain" description="DUF2470" evidence="9">
    <location>
        <begin position="5"/>
        <end position="77"/>
    </location>
</feature>
<evidence type="ECO:0000256" key="7">
    <source>
        <dbReference type="ARBA" id="ARBA00048328"/>
    </source>
</evidence>
<dbReference type="InterPro" id="IPR037119">
    <property type="entry name" value="Haem_oxidase_HugZ-like_sf"/>
</dbReference>
<dbReference type="Pfam" id="PF10615">
    <property type="entry name" value="DUF2470"/>
    <property type="match status" value="1"/>
</dbReference>
<dbReference type="SUPFAM" id="SSF48613">
    <property type="entry name" value="Heme oxygenase-like"/>
    <property type="match status" value="1"/>
</dbReference>
<reference evidence="10 11" key="1">
    <citation type="submission" date="2019-01" db="EMBL/GenBank/DDBJ databases">
        <title>Leucobacter muris sp. nov. isolated from the nose of a laboratory mouse.</title>
        <authorList>
            <person name="Benga L."/>
            <person name="Sproeer C."/>
            <person name="Schumann P."/>
            <person name="Verbarg S."/>
            <person name="Bunk B."/>
            <person name="Engelhardt E."/>
            <person name="Benten P.M."/>
            <person name="Sager M."/>
        </authorList>
    </citation>
    <scope>NUCLEOTIDE SEQUENCE [LARGE SCALE GENOMIC DNA]</scope>
    <source>
        <strain evidence="10 11">DSM 101948</strain>
    </source>
</reference>
<dbReference type="Pfam" id="PF01126">
    <property type="entry name" value="Heme_oxygenase"/>
    <property type="match status" value="1"/>
</dbReference>
<feature type="compositionally biased region" description="Basic residues" evidence="8">
    <location>
        <begin position="100"/>
        <end position="112"/>
    </location>
</feature>
<keyword evidence="3" id="KW-0349">Heme</keyword>
<evidence type="ECO:0000256" key="5">
    <source>
        <dbReference type="ARBA" id="ARBA00023002"/>
    </source>
</evidence>
<dbReference type="PROSITE" id="PS00593">
    <property type="entry name" value="HEME_OXYGENASE"/>
    <property type="match status" value="1"/>
</dbReference>
<gene>
    <name evidence="10" type="ORF">Leucomu_13370</name>
</gene>
<evidence type="ECO:0000313" key="10">
    <source>
        <dbReference type="EMBL" id="QAB19298.1"/>
    </source>
</evidence>
<protein>
    <recommendedName>
        <fullName evidence="2">heme oxygenase (biliverdin-producing)</fullName>
        <ecNumber evidence="2">1.14.14.18</ecNumber>
    </recommendedName>
</protein>
<dbReference type="PANTHER" id="PTHR10720">
    <property type="entry name" value="HEME OXYGENASE"/>
    <property type="match status" value="1"/>
</dbReference>
<evidence type="ECO:0000313" key="11">
    <source>
        <dbReference type="Proteomes" id="UP000285768"/>
    </source>
</evidence>
<comment type="catalytic activity">
    <reaction evidence="7">
        <text>heme b + 3 reduced [NADPH--hemoprotein reductase] + 3 O2 = biliverdin IXalpha + CO + Fe(2+) + 3 oxidized [NADPH--hemoprotein reductase] + 3 H2O + H(+)</text>
        <dbReference type="Rhea" id="RHEA:21764"/>
        <dbReference type="Rhea" id="RHEA-COMP:11964"/>
        <dbReference type="Rhea" id="RHEA-COMP:11965"/>
        <dbReference type="ChEBI" id="CHEBI:15377"/>
        <dbReference type="ChEBI" id="CHEBI:15378"/>
        <dbReference type="ChEBI" id="CHEBI:15379"/>
        <dbReference type="ChEBI" id="CHEBI:17245"/>
        <dbReference type="ChEBI" id="CHEBI:29033"/>
        <dbReference type="ChEBI" id="CHEBI:57618"/>
        <dbReference type="ChEBI" id="CHEBI:57991"/>
        <dbReference type="ChEBI" id="CHEBI:58210"/>
        <dbReference type="ChEBI" id="CHEBI:60344"/>
        <dbReference type="EC" id="1.14.14.18"/>
    </reaction>
</comment>